<dbReference type="EMBL" id="CM004392">
    <property type="protein sequence ID" value="OAY48102.1"/>
    <property type="molecule type" value="Genomic_DNA"/>
</dbReference>
<dbReference type="AlphaFoldDB" id="A0A2C9VSV7"/>
<organism evidence="1">
    <name type="scientific">Manihot esculenta</name>
    <name type="common">Cassava</name>
    <name type="synonym">Jatropha manihot</name>
    <dbReference type="NCBI Taxonomy" id="3983"/>
    <lineage>
        <taxon>Eukaryota</taxon>
        <taxon>Viridiplantae</taxon>
        <taxon>Streptophyta</taxon>
        <taxon>Embryophyta</taxon>
        <taxon>Tracheophyta</taxon>
        <taxon>Spermatophyta</taxon>
        <taxon>Magnoliopsida</taxon>
        <taxon>eudicotyledons</taxon>
        <taxon>Gunneridae</taxon>
        <taxon>Pentapetalae</taxon>
        <taxon>rosids</taxon>
        <taxon>fabids</taxon>
        <taxon>Malpighiales</taxon>
        <taxon>Euphorbiaceae</taxon>
        <taxon>Crotonoideae</taxon>
        <taxon>Manihoteae</taxon>
        <taxon>Manihot</taxon>
    </lineage>
</organism>
<gene>
    <name evidence="1" type="ORF">MANES_06G131600</name>
</gene>
<sequence length="50" mass="5614">MFFSETYCAPCERVWIHKGNRSDVLLTQPGNGLKGTAAWGMSASRRKAHF</sequence>
<accession>A0A2C9VSV7</accession>
<protein>
    <submittedName>
        <fullName evidence="1">Uncharacterized protein</fullName>
    </submittedName>
</protein>
<name>A0A2C9VSV7_MANES</name>
<evidence type="ECO:0000313" key="1">
    <source>
        <dbReference type="EMBL" id="OAY48102.1"/>
    </source>
</evidence>
<reference evidence="1" key="1">
    <citation type="submission" date="2016-02" db="EMBL/GenBank/DDBJ databases">
        <title>WGS assembly of Manihot esculenta.</title>
        <authorList>
            <person name="Bredeson J.V."/>
            <person name="Prochnik S.E."/>
            <person name="Lyons J.B."/>
            <person name="Schmutz J."/>
            <person name="Grimwood J."/>
            <person name="Vrebalov J."/>
            <person name="Bart R.S."/>
            <person name="Amuge T."/>
            <person name="Ferguson M.E."/>
            <person name="Green R."/>
            <person name="Putnam N."/>
            <person name="Stites J."/>
            <person name="Rounsley S."/>
            <person name="Rokhsar D.S."/>
        </authorList>
    </citation>
    <scope>NUCLEOTIDE SEQUENCE [LARGE SCALE GENOMIC DNA]</scope>
    <source>
        <tissue evidence="1">Leaf</tissue>
    </source>
</reference>
<proteinExistence type="predicted"/>